<dbReference type="PANTHER" id="PTHR34611:SF2">
    <property type="entry name" value="INACTIVE RECOMBINATION-PROMOTING NUCLEASE-LIKE PROTEIN RPNE-RELATED"/>
    <property type="match status" value="1"/>
</dbReference>
<accession>F4KQD2</accession>
<keyword evidence="1" id="KW-0175">Coiled coil</keyword>
<evidence type="ECO:0000256" key="1">
    <source>
        <dbReference type="SAM" id="Coils"/>
    </source>
</evidence>
<dbReference type="Proteomes" id="UP000008461">
    <property type="component" value="Chromosome"/>
</dbReference>
<dbReference type="GO" id="GO:1990238">
    <property type="term" value="F:double-stranded DNA endonuclease activity"/>
    <property type="evidence" value="ECO:0007669"/>
    <property type="project" value="TreeGrafter"/>
</dbReference>
<dbReference type="OrthoDB" id="932587at2"/>
<feature type="domain" description="Transposase (putative) YhgA-like" evidence="2">
    <location>
        <begin position="7"/>
        <end position="199"/>
    </location>
</feature>
<dbReference type="STRING" id="760192.Halhy_1059"/>
<dbReference type="RefSeq" id="WP_013763513.1">
    <property type="nucleotide sequence ID" value="NC_015510.1"/>
</dbReference>
<dbReference type="EMBL" id="CP002691">
    <property type="protein sequence ID" value="AEE48958.1"/>
    <property type="molecule type" value="Genomic_DNA"/>
</dbReference>
<name>F4KQD2_HALH1</name>
<dbReference type="InterPro" id="IPR051699">
    <property type="entry name" value="Rpn/YhgA-like_nuclease"/>
</dbReference>
<feature type="coiled-coil region" evidence="1">
    <location>
        <begin position="272"/>
        <end position="301"/>
    </location>
</feature>
<organism evidence="3 4">
    <name type="scientific">Haliscomenobacter hydrossis (strain ATCC 27775 / DSM 1100 / LMG 10767 / O)</name>
    <dbReference type="NCBI Taxonomy" id="760192"/>
    <lineage>
        <taxon>Bacteria</taxon>
        <taxon>Pseudomonadati</taxon>
        <taxon>Bacteroidota</taxon>
        <taxon>Saprospiria</taxon>
        <taxon>Saprospirales</taxon>
        <taxon>Haliscomenobacteraceae</taxon>
        <taxon>Haliscomenobacter</taxon>
    </lineage>
</organism>
<evidence type="ECO:0000259" key="2">
    <source>
        <dbReference type="Pfam" id="PF04754"/>
    </source>
</evidence>
<evidence type="ECO:0000313" key="3">
    <source>
        <dbReference type="EMBL" id="AEE48958.1"/>
    </source>
</evidence>
<dbReference type="eggNOG" id="COG5464">
    <property type="taxonomic scope" value="Bacteria"/>
</dbReference>
<dbReference type="InterPro" id="IPR006842">
    <property type="entry name" value="Transposase_31"/>
</dbReference>
<dbReference type="GO" id="GO:0006310">
    <property type="term" value="P:DNA recombination"/>
    <property type="evidence" value="ECO:0007669"/>
    <property type="project" value="TreeGrafter"/>
</dbReference>
<evidence type="ECO:0000313" key="4">
    <source>
        <dbReference type="Proteomes" id="UP000008461"/>
    </source>
</evidence>
<dbReference type="Pfam" id="PF04754">
    <property type="entry name" value="Transposase_31"/>
    <property type="match status" value="1"/>
</dbReference>
<dbReference type="AlphaFoldDB" id="F4KQD2"/>
<proteinExistence type="predicted"/>
<dbReference type="KEGG" id="hhy:Halhy_1059"/>
<keyword evidence="4" id="KW-1185">Reference proteome</keyword>
<protein>
    <recommendedName>
        <fullName evidence="2">Transposase (putative) YhgA-like domain-containing protein</fullName>
    </recommendedName>
</protein>
<reference evidence="3 4" key="1">
    <citation type="journal article" date="2011" name="Stand. Genomic Sci.">
        <title>Complete genome sequence of Haliscomenobacter hydrossis type strain (O).</title>
        <authorList>
            <consortium name="US DOE Joint Genome Institute (JGI-PGF)"/>
            <person name="Daligault H."/>
            <person name="Lapidus A."/>
            <person name="Zeytun A."/>
            <person name="Nolan M."/>
            <person name="Lucas S."/>
            <person name="Del Rio T.G."/>
            <person name="Tice H."/>
            <person name="Cheng J.F."/>
            <person name="Tapia R."/>
            <person name="Han C."/>
            <person name="Goodwin L."/>
            <person name="Pitluck S."/>
            <person name="Liolios K."/>
            <person name="Pagani I."/>
            <person name="Ivanova N."/>
            <person name="Huntemann M."/>
            <person name="Mavromatis K."/>
            <person name="Mikhailova N."/>
            <person name="Pati A."/>
            <person name="Chen A."/>
            <person name="Palaniappan K."/>
            <person name="Land M."/>
            <person name="Hauser L."/>
            <person name="Brambilla E.M."/>
            <person name="Rohde M."/>
            <person name="Verbarg S."/>
            <person name="Goker M."/>
            <person name="Bristow J."/>
            <person name="Eisen J.A."/>
            <person name="Markowitz V."/>
            <person name="Hugenholtz P."/>
            <person name="Kyrpides N.C."/>
            <person name="Klenk H.P."/>
            <person name="Woyke T."/>
        </authorList>
    </citation>
    <scope>NUCLEOTIDE SEQUENCE [LARGE SCALE GENOMIC DNA]</scope>
    <source>
        <strain evidence="4">ATCC 27775 / DSM 1100 / LMG 10767 / O</strain>
    </source>
</reference>
<dbReference type="PANTHER" id="PTHR34611">
    <property type="match status" value="1"/>
</dbReference>
<dbReference type="HOGENOM" id="CLU_059548_0_0_10"/>
<sequence length="342" mass="40094">MPKKPAKPHDEFFKATFGRREVALEYLQSMLPADLQQDLAIEQLERVNGSFVSPALQEFFSDVVYQCPFRDGKHRINAAFILEHKSKPESRPHLQLLRYLLDAWTEQLNQGQKQLTPIVPILIYHGKRGWKKRNMSHYFGKNLPASLLPYIPQFDYIFTNVRNLSDEQILELCHGLLINTLLMMKHIWEPDYILQNPQLIFINLDEPHQQQDFIVFMLAYFLKNTEIAKEKIQDFIQALPKVLNQSTMSTYDMIVKEGEAKAQKVFEELLAIERLRAEEEHIRAEEEHIRAEEERQRLNNTILNLYQIAKMPVSEIALMVSSEIEYIEALIAKSEEDKTNQN</sequence>
<gene>
    <name evidence="3" type="ordered locus">Halhy_1059</name>
</gene>
<reference key="2">
    <citation type="submission" date="2011-04" db="EMBL/GenBank/DDBJ databases">
        <title>Complete sequence of chromosome of Haliscomenobacter hydrossis DSM 1100.</title>
        <authorList>
            <consortium name="US DOE Joint Genome Institute (JGI-PGF)"/>
            <person name="Lucas S."/>
            <person name="Han J."/>
            <person name="Lapidus A."/>
            <person name="Bruce D."/>
            <person name="Goodwin L."/>
            <person name="Pitluck S."/>
            <person name="Peters L."/>
            <person name="Kyrpides N."/>
            <person name="Mavromatis K."/>
            <person name="Ivanova N."/>
            <person name="Ovchinnikova G."/>
            <person name="Pagani I."/>
            <person name="Daligault H."/>
            <person name="Detter J.C."/>
            <person name="Han C."/>
            <person name="Land M."/>
            <person name="Hauser L."/>
            <person name="Markowitz V."/>
            <person name="Cheng J.-F."/>
            <person name="Hugenholtz P."/>
            <person name="Woyke T."/>
            <person name="Wu D."/>
            <person name="Verbarg S."/>
            <person name="Frueling A."/>
            <person name="Brambilla E."/>
            <person name="Klenk H.-P."/>
            <person name="Eisen J.A."/>
        </authorList>
    </citation>
    <scope>NUCLEOTIDE SEQUENCE</scope>
    <source>
        <strain>DSM 1100</strain>
    </source>
</reference>